<dbReference type="InterPro" id="IPR001810">
    <property type="entry name" value="F-box_dom"/>
</dbReference>
<dbReference type="SMART" id="SM00256">
    <property type="entry name" value="FBOX"/>
    <property type="match status" value="1"/>
</dbReference>
<dbReference type="PANTHER" id="PTHR32212">
    <property type="entry name" value="CYCLIN-LIKE F-BOX"/>
    <property type="match status" value="1"/>
</dbReference>
<organism evidence="2 3">
    <name type="scientific">Hibiscus sabdariffa</name>
    <name type="common">roselle</name>
    <dbReference type="NCBI Taxonomy" id="183260"/>
    <lineage>
        <taxon>Eukaryota</taxon>
        <taxon>Viridiplantae</taxon>
        <taxon>Streptophyta</taxon>
        <taxon>Embryophyta</taxon>
        <taxon>Tracheophyta</taxon>
        <taxon>Spermatophyta</taxon>
        <taxon>Magnoliopsida</taxon>
        <taxon>eudicotyledons</taxon>
        <taxon>Gunneridae</taxon>
        <taxon>Pentapetalae</taxon>
        <taxon>rosids</taxon>
        <taxon>malvids</taxon>
        <taxon>Malvales</taxon>
        <taxon>Malvaceae</taxon>
        <taxon>Malvoideae</taxon>
        <taxon>Hibiscus</taxon>
    </lineage>
</organism>
<evidence type="ECO:0000313" key="3">
    <source>
        <dbReference type="Proteomes" id="UP001396334"/>
    </source>
</evidence>
<dbReference type="CDD" id="cd22160">
    <property type="entry name" value="F-box_AtFBL13-like"/>
    <property type="match status" value="1"/>
</dbReference>
<sequence length="335" mass="39143">MISDLPSFSNETSDRISQLPEHIILRILFFLPAKDAVRSSILSKTWLSVWKSLLIFSFSSDAFSRKANLLKQDASLDAEDDGYMDLIDKSLEKLRRHKEIEIDAPNLQHYRYCVAKGKTAATPVFINSARLQVAELSKYLFPTDLPSQWFIHLMNCIPSFEYNVLRICVWHDMKNKNTVLESLKQISAAPVYLDVLSIIVCFRSFDFAAFFDCCFWICRPKMIIIKISCENTADLEDQLQRVKLIPREENPACCRNSQRKCWQHYLDDVKTLKAIKMKDDKYFRNCHENGIALTSSEVELIAIHLEWKMTGQKRNHRWESSQNLFQEHGFQFILR</sequence>
<dbReference type="EMBL" id="JBBPBN010000050">
    <property type="protein sequence ID" value="KAK8992726.1"/>
    <property type="molecule type" value="Genomic_DNA"/>
</dbReference>
<proteinExistence type="predicted"/>
<dbReference type="InterPro" id="IPR053781">
    <property type="entry name" value="F-box_AtFBL13-like"/>
</dbReference>
<dbReference type="Proteomes" id="UP001396334">
    <property type="component" value="Unassembled WGS sequence"/>
</dbReference>
<feature type="domain" description="F-box" evidence="1">
    <location>
        <begin position="13"/>
        <end position="66"/>
    </location>
</feature>
<keyword evidence="3" id="KW-1185">Reference proteome</keyword>
<dbReference type="PROSITE" id="PS50181">
    <property type="entry name" value="FBOX"/>
    <property type="match status" value="1"/>
</dbReference>
<gene>
    <name evidence="2" type="ORF">V6N11_048796</name>
</gene>
<dbReference type="InterPro" id="IPR036047">
    <property type="entry name" value="F-box-like_dom_sf"/>
</dbReference>
<evidence type="ECO:0000313" key="2">
    <source>
        <dbReference type="EMBL" id="KAK8992726.1"/>
    </source>
</evidence>
<evidence type="ECO:0000259" key="1">
    <source>
        <dbReference type="PROSITE" id="PS50181"/>
    </source>
</evidence>
<name>A0ABR2PWC2_9ROSI</name>
<dbReference type="PANTHER" id="PTHR32212:SF234">
    <property type="entry name" value="F-BOX_LRR-REPEAT PROTEIN 13-LIKE"/>
    <property type="match status" value="1"/>
</dbReference>
<comment type="caution">
    <text evidence="2">The sequence shown here is derived from an EMBL/GenBank/DDBJ whole genome shotgun (WGS) entry which is preliminary data.</text>
</comment>
<protein>
    <recommendedName>
        <fullName evidence="1">F-box domain-containing protein</fullName>
    </recommendedName>
</protein>
<dbReference type="Pfam" id="PF00646">
    <property type="entry name" value="F-box"/>
    <property type="match status" value="1"/>
</dbReference>
<dbReference type="SUPFAM" id="SSF81383">
    <property type="entry name" value="F-box domain"/>
    <property type="match status" value="1"/>
</dbReference>
<dbReference type="Gene3D" id="1.20.1280.50">
    <property type="match status" value="1"/>
</dbReference>
<accession>A0ABR2PWC2</accession>
<reference evidence="2 3" key="1">
    <citation type="journal article" date="2024" name="G3 (Bethesda)">
        <title>Genome assembly of Hibiscus sabdariffa L. provides insights into metabolisms of medicinal natural products.</title>
        <authorList>
            <person name="Kim T."/>
        </authorList>
    </citation>
    <scope>NUCLEOTIDE SEQUENCE [LARGE SCALE GENOMIC DNA]</scope>
    <source>
        <strain evidence="2">TK-2024</strain>
        <tissue evidence="2">Old leaves</tissue>
    </source>
</reference>